<keyword evidence="4" id="KW-1003">Cell membrane</keyword>
<dbReference type="AlphaFoldDB" id="L0ECK6"/>
<keyword evidence="8" id="KW-0547">Nucleotide-binding</keyword>
<keyword evidence="9 17" id="KW-0418">Kinase</keyword>
<dbReference type="HOGENOM" id="CLU_554267_0_0_9"/>
<evidence type="ECO:0000256" key="9">
    <source>
        <dbReference type="ARBA" id="ARBA00022777"/>
    </source>
</evidence>
<keyword evidence="18" id="KW-1185">Reference proteome</keyword>
<evidence type="ECO:0000256" key="8">
    <source>
        <dbReference type="ARBA" id="ARBA00022741"/>
    </source>
</evidence>
<feature type="domain" description="HAMP" evidence="16">
    <location>
        <begin position="180"/>
        <end position="231"/>
    </location>
</feature>
<protein>
    <recommendedName>
        <fullName evidence="3">histidine kinase</fullName>
        <ecNumber evidence="3">2.7.13.3</ecNumber>
    </recommendedName>
</protein>
<dbReference type="PROSITE" id="PS50885">
    <property type="entry name" value="HAMP"/>
    <property type="match status" value="1"/>
</dbReference>
<keyword evidence="11 14" id="KW-1133">Transmembrane helix</keyword>
<keyword evidence="13 14" id="KW-0472">Membrane</keyword>
<evidence type="ECO:0000256" key="3">
    <source>
        <dbReference type="ARBA" id="ARBA00012438"/>
    </source>
</evidence>
<dbReference type="EC" id="2.7.13.3" evidence="3"/>
<dbReference type="EMBL" id="CP003255">
    <property type="protein sequence ID" value="AGA56885.1"/>
    <property type="molecule type" value="Genomic_DNA"/>
</dbReference>
<evidence type="ECO:0000259" key="16">
    <source>
        <dbReference type="PROSITE" id="PS50885"/>
    </source>
</evidence>
<dbReference type="SUPFAM" id="SSF55874">
    <property type="entry name" value="ATPase domain of HSP90 chaperone/DNA topoisomerase II/histidine kinase"/>
    <property type="match status" value="1"/>
</dbReference>
<evidence type="ECO:0000256" key="2">
    <source>
        <dbReference type="ARBA" id="ARBA00004651"/>
    </source>
</evidence>
<organism evidence="17 18">
    <name type="scientific">Thermobacillus composti (strain DSM 18247 / JCM 13945 / KWC4)</name>
    <dbReference type="NCBI Taxonomy" id="717605"/>
    <lineage>
        <taxon>Bacteria</taxon>
        <taxon>Bacillati</taxon>
        <taxon>Bacillota</taxon>
        <taxon>Bacilli</taxon>
        <taxon>Bacillales</taxon>
        <taxon>Paenibacillaceae</taxon>
        <taxon>Thermobacillus</taxon>
    </lineage>
</organism>
<dbReference type="SMART" id="SM00387">
    <property type="entry name" value="HATPase_c"/>
    <property type="match status" value="1"/>
</dbReference>
<dbReference type="CDD" id="cd00075">
    <property type="entry name" value="HATPase"/>
    <property type="match status" value="1"/>
</dbReference>
<dbReference type="RefSeq" id="WP_015253649.1">
    <property type="nucleotide sequence ID" value="NC_019897.1"/>
</dbReference>
<evidence type="ECO:0000313" key="18">
    <source>
        <dbReference type="Proteomes" id="UP000010795"/>
    </source>
</evidence>
<dbReference type="SMART" id="SM00388">
    <property type="entry name" value="HisKA"/>
    <property type="match status" value="1"/>
</dbReference>
<dbReference type="Gene3D" id="1.10.287.130">
    <property type="match status" value="1"/>
</dbReference>
<keyword evidence="6" id="KW-0808">Transferase</keyword>
<dbReference type="SMART" id="SM00304">
    <property type="entry name" value="HAMP"/>
    <property type="match status" value="1"/>
</dbReference>
<evidence type="ECO:0000256" key="6">
    <source>
        <dbReference type="ARBA" id="ARBA00022679"/>
    </source>
</evidence>
<accession>L0ECK6</accession>
<dbReference type="GO" id="GO:0005886">
    <property type="term" value="C:plasma membrane"/>
    <property type="evidence" value="ECO:0007669"/>
    <property type="project" value="UniProtKB-SubCell"/>
</dbReference>
<dbReference type="InterPro" id="IPR004358">
    <property type="entry name" value="Sig_transdc_His_kin-like_C"/>
</dbReference>
<dbReference type="STRING" id="717605.Theco_0676"/>
<dbReference type="PROSITE" id="PS50109">
    <property type="entry name" value="HIS_KIN"/>
    <property type="match status" value="1"/>
</dbReference>
<evidence type="ECO:0000256" key="1">
    <source>
        <dbReference type="ARBA" id="ARBA00000085"/>
    </source>
</evidence>
<evidence type="ECO:0000256" key="5">
    <source>
        <dbReference type="ARBA" id="ARBA00022553"/>
    </source>
</evidence>
<evidence type="ECO:0000256" key="7">
    <source>
        <dbReference type="ARBA" id="ARBA00022692"/>
    </source>
</evidence>
<dbReference type="Pfam" id="PF00512">
    <property type="entry name" value="HisKA"/>
    <property type="match status" value="1"/>
</dbReference>
<dbReference type="CDD" id="cd00082">
    <property type="entry name" value="HisKA"/>
    <property type="match status" value="1"/>
</dbReference>
<feature type="domain" description="Histidine kinase" evidence="15">
    <location>
        <begin position="246"/>
        <end position="484"/>
    </location>
</feature>
<keyword evidence="7 14" id="KW-0812">Transmembrane</keyword>
<feature type="transmembrane region" description="Helical" evidence="14">
    <location>
        <begin position="7"/>
        <end position="29"/>
    </location>
</feature>
<dbReference type="Gene3D" id="3.30.565.10">
    <property type="entry name" value="Histidine kinase-like ATPase, C-terminal domain"/>
    <property type="match status" value="1"/>
</dbReference>
<dbReference type="CDD" id="cd06225">
    <property type="entry name" value="HAMP"/>
    <property type="match status" value="1"/>
</dbReference>
<dbReference type="InterPro" id="IPR036097">
    <property type="entry name" value="HisK_dim/P_sf"/>
</dbReference>
<dbReference type="Gene3D" id="6.10.340.10">
    <property type="match status" value="1"/>
</dbReference>
<evidence type="ECO:0000256" key="12">
    <source>
        <dbReference type="ARBA" id="ARBA00023012"/>
    </source>
</evidence>
<evidence type="ECO:0000256" key="4">
    <source>
        <dbReference type="ARBA" id="ARBA00022475"/>
    </source>
</evidence>
<dbReference type="InterPro" id="IPR005467">
    <property type="entry name" value="His_kinase_dom"/>
</dbReference>
<comment type="catalytic activity">
    <reaction evidence="1">
        <text>ATP + protein L-histidine = ADP + protein N-phospho-L-histidine.</text>
        <dbReference type="EC" id="2.7.13.3"/>
    </reaction>
</comment>
<dbReference type="PANTHER" id="PTHR45528:SF1">
    <property type="entry name" value="SENSOR HISTIDINE KINASE CPXA"/>
    <property type="match status" value="1"/>
</dbReference>
<name>L0ECK6_THECK</name>
<evidence type="ECO:0000256" key="14">
    <source>
        <dbReference type="SAM" id="Phobius"/>
    </source>
</evidence>
<dbReference type="GO" id="GO:0005524">
    <property type="term" value="F:ATP binding"/>
    <property type="evidence" value="ECO:0007669"/>
    <property type="project" value="UniProtKB-KW"/>
</dbReference>
<dbReference type="SUPFAM" id="SSF47384">
    <property type="entry name" value="Homodimeric domain of signal transducing histidine kinase"/>
    <property type="match status" value="1"/>
</dbReference>
<evidence type="ECO:0000256" key="13">
    <source>
        <dbReference type="ARBA" id="ARBA00023136"/>
    </source>
</evidence>
<dbReference type="KEGG" id="tco:Theco_0676"/>
<evidence type="ECO:0000256" key="10">
    <source>
        <dbReference type="ARBA" id="ARBA00022840"/>
    </source>
</evidence>
<comment type="subcellular location">
    <subcellularLocation>
        <location evidence="2">Cell membrane</location>
        <topology evidence="2">Multi-pass membrane protein</topology>
    </subcellularLocation>
</comment>
<keyword evidence="10" id="KW-0067">ATP-binding</keyword>
<gene>
    <name evidence="17" type="ordered locus">Theco_0676</name>
</gene>
<keyword evidence="12" id="KW-0902">Two-component regulatory system</keyword>
<dbReference type="Proteomes" id="UP000010795">
    <property type="component" value="Chromosome"/>
</dbReference>
<dbReference type="InterPro" id="IPR036890">
    <property type="entry name" value="HATPase_C_sf"/>
</dbReference>
<evidence type="ECO:0000313" key="17">
    <source>
        <dbReference type="EMBL" id="AGA56885.1"/>
    </source>
</evidence>
<feature type="transmembrane region" description="Helical" evidence="14">
    <location>
        <begin position="158"/>
        <end position="178"/>
    </location>
</feature>
<reference evidence="18" key="1">
    <citation type="submission" date="2012-01" db="EMBL/GenBank/DDBJ databases">
        <title>Complete sequence of chromosome of Thermobacillus composti KWC4.</title>
        <authorList>
            <person name="Lucas S."/>
            <person name="Han J."/>
            <person name="Lapidus A."/>
            <person name="Cheng J.-F."/>
            <person name="Goodwin L."/>
            <person name="Pitluck S."/>
            <person name="Peters L."/>
            <person name="Ovchinnikova G."/>
            <person name="Teshima H."/>
            <person name="Detter J.C."/>
            <person name="Han C."/>
            <person name="Tapia R."/>
            <person name="Land M."/>
            <person name="Hauser L."/>
            <person name="Kyrpides N."/>
            <person name="Ivanova N."/>
            <person name="Pagani I."/>
            <person name="Anderson I."/>
            <person name="Woyke T."/>
        </authorList>
    </citation>
    <scope>NUCLEOTIDE SEQUENCE [LARGE SCALE GENOMIC DNA]</scope>
    <source>
        <strain evidence="18">DSM 18247 / JCM 13945 / KWC4</strain>
    </source>
</reference>
<sequence length="490" mass="56336">MKIKTWLLLSYFVVMLLPLAAAYLLFAWINIYHNDRNVEEYVQKSLQLNRIVSVLDNPALYQPNIERPQIEKLVSPQVSIVLFNRDGLVLYTSNPLQVPPHFALGRKQLYENLYTLEQGFRAYRYKQPVFNGNELAGFFELQLSRDEWAAGVGKRTRWVAFVFAGGFVLIYLTVVWFVNRKLNRRLNRLMEQMTAFARREPFEEMPSGNDEIGELTKHFYGMRRQIEEAHEKIARQQQEKELLIASISHDLKTPLTSIRAYAESLALPNELKAEDREEYSRIIAEKADYMKQMLDDLTVYTLLQSPAYEMELAEVDGDEFFEMLLSGYEPICREKNIRLRVHCDVTGTVRVNPRQMMRVADNLMSNAVRHTKPGANILLAAVSSGRPLPEGLFSFVTNQAELHKEDGVYLIVQNEGEGMDEEQLSRVFEPLYQADEARSKNGERGTGLGLSITRQIIRKHGGTVHIFAQKGDGTCVVCFLPKTTREGEQR</sequence>
<dbReference type="InterPro" id="IPR003661">
    <property type="entry name" value="HisK_dim/P_dom"/>
</dbReference>
<dbReference type="Pfam" id="PF02518">
    <property type="entry name" value="HATPase_c"/>
    <property type="match status" value="1"/>
</dbReference>
<dbReference type="InterPro" id="IPR050398">
    <property type="entry name" value="HssS/ArlS-like"/>
</dbReference>
<dbReference type="InterPro" id="IPR003594">
    <property type="entry name" value="HATPase_dom"/>
</dbReference>
<proteinExistence type="predicted"/>
<evidence type="ECO:0000256" key="11">
    <source>
        <dbReference type="ARBA" id="ARBA00022989"/>
    </source>
</evidence>
<keyword evidence="5" id="KW-0597">Phosphoprotein</keyword>
<dbReference type="OrthoDB" id="335833at2"/>
<dbReference type="PANTHER" id="PTHR45528">
    <property type="entry name" value="SENSOR HISTIDINE KINASE CPXA"/>
    <property type="match status" value="1"/>
</dbReference>
<dbReference type="eggNOG" id="COG2205">
    <property type="taxonomic scope" value="Bacteria"/>
</dbReference>
<dbReference type="InterPro" id="IPR003660">
    <property type="entry name" value="HAMP_dom"/>
</dbReference>
<dbReference type="PRINTS" id="PR00344">
    <property type="entry name" value="BCTRLSENSOR"/>
</dbReference>
<evidence type="ECO:0000259" key="15">
    <source>
        <dbReference type="PROSITE" id="PS50109"/>
    </source>
</evidence>
<dbReference type="GO" id="GO:0000155">
    <property type="term" value="F:phosphorelay sensor kinase activity"/>
    <property type="evidence" value="ECO:0007669"/>
    <property type="project" value="InterPro"/>
</dbReference>